<feature type="signal peptide" evidence="1">
    <location>
        <begin position="1"/>
        <end position="24"/>
    </location>
</feature>
<keyword evidence="1" id="KW-0732">Signal</keyword>
<dbReference type="AlphaFoldDB" id="A0A5C5YVU0"/>
<evidence type="ECO:0000256" key="1">
    <source>
        <dbReference type="SAM" id="SignalP"/>
    </source>
</evidence>
<accession>A0A5C5YVU0</accession>
<feature type="chain" id="PRO_5022862605" evidence="1">
    <location>
        <begin position="25"/>
        <end position="143"/>
    </location>
</feature>
<proteinExistence type="predicted"/>
<comment type="caution">
    <text evidence="2">The sequence shown here is derived from an EMBL/GenBank/DDBJ whole genome shotgun (WGS) entry which is preliminary data.</text>
</comment>
<sequence precursor="true">MQFPRRFRLASLFAIVTVSALSIAAHNYFSASGRYKRNGDVETFCLLLATRIEAGDTLAEVSSILGPGTQTDGSYTETMTSVMFGARFDSVSRWPDGIEDNDLFVLYRADPKPTYELQFRDGILVNHDPSWYEGPNVMVTALR</sequence>
<reference evidence="2 3" key="1">
    <citation type="submission" date="2019-02" db="EMBL/GenBank/DDBJ databases">
        <title>Deep-cultivation of Planctomycetes and their phenomic and genomic characterization uncovers novel biology.</title>
        <authorList>
            <person name="Wiegand S."/>
            <person name="Jogler M."/>
            <person name="Boedeker C."/>
            <person name="Pinto D."/>
            <person name="Vollmers J."/>
            <person name="Rivas-Marin E."/>
            <person name="Kohn T."/>
            <person name="Peeters S.H."/>
            <person name="Heuer A."/>
            <person name="Rast P."/>
            <person name="Oberbeckmann S."/>
            <person name="Bunk B."/>
            <person name="Jeske O."/>
            <person name="Meyerdierks A."/>
            <person name="Storesund J.E."/>
            <person name="Kallscheuer N."/>
            <person name="Luecker S."/>
            <person name="Lage O.M."/>
            <person name="Pohl T."/>
            <person name="Merkel B.J."/>
            <person name="Hornburger P."/>
            <person name="Mueller R.-W."/>
            <person name="Bruemmer F."/>
            <person name="Labrenz M."/>
            <person name="Spormann A.M."/>
            <person name="Op Den Camp H."/>
            <person name="Overmann J."/>
            <person name="Amann R."/>
            <person name="Jetten M.S.M."/>
            <person name="Mascher T."/>
            <person name="Medema M.H."/>
            <person name="Devos D.P."/>
            <person name="Kaster A.-K."/>
            <person name="Ovreas L."/>
            <person name="Rohde M."/>
            <person name="Galperin M.Y."/>
            <person name="Jogler C."/>
        </authorList>
    </citation>
    <scope>NUCLEOTIDE SEQUENCE [LARGE SCALE GENOMIC DNA]</scope>
    <source>
        <strain evidence="2 3">CA13</strain>
    </source>
</reference>
<protein>
    <submittedName>
        <fullName evidence="2">Uncharacterized protein</fullName>
    </submittedName>
</protein>
<evidence type="ECO:0000313" key="2">
    <source>
        <dbReference type="EMBL" id="TWT78637.1"/>
    </source>
</evidence>
<evidence type="ECO:0000313" key="3">
    <source>
        <dbReference type="Proteomes" id="UP000315010"/>
    </source>
</evidence>
<name>A0A5C5YVU0_9BACT</name>
<dbReference type="RefSeq" id="WP_146393663.1">
    <property type="nucleotide sequence ID" value="NZ_SJPJ01000001.1"/>
</dbReference>
<dbReference type="EMBL" id="SJPJ01000001">
    <property type="protein sequence ID" value="TWT78637.1"/>
    <property type="molecule type" value="Genomic_DNA"/>
</dbReference>
<dbReference type="Proteomes" id="UP000315010">
    <property type="component" value="Unassembled WGS sequence"/>
</dbReference>
<organism evidence="2 3">
    <name type="scientific">Novipirellula herctigrandis</name>
    <dbReference type="NCBI Taxonomy" id="2527986"/>
    <lineage>
        <taxon>Bacteria</taxon>
        <taxon>Pseudomonadati</taxon>
        <taxon>Planctomycetota</taxon>
        <taxon>Planctomycetia</taxon>
        <taxon>Pirellulales</taxon>
        <taxon>Pirellulaceae</taxon>
        <taxon>Novipirellula</taxon>
    </lineage>
</organism>
<keyword evidence="3" id="KW-1185">Reference proteome</keyword>
<gene>
    <name evidence="2" type="ORF">CA13_00330</name>
</gene>